<reference evidence="2" key="1">
    <citation type="submission" date="2022-11" db="EMBL/GenBank/DDBJ databases">
        <title>Centuries of genome instability and evolution in soft-shell clam transmissible cancer (bioRxiv).</title>
        <authorList>
            <person name="Hart S.F.M."/>
            <person name="Yonemitsu M.A."/>
            <person name="Giersch R.M."/>
            <person name="Beal B.F."/>
            <person name="Arriagada G."/>
            <person name="Davis B.W."/>
            <person name="Ostrander E.A."/>
            <person name="Goff S.P."/>
            <person name="Metzger M.J."/>
        </authorList>
    </citation>
    <scope>NUCLEOTIDE SEQUENCE</scope>
    <source>
        <strain evidence="2">MELC-2E11</strain>
        <tissue evidence="2">Siphon/mantle</tissue>
    </source>
</reference>
<dbReference type="Proteomes" id="UP001164746">
    <property type="component" value="Chromosome 14"/>
</dbReference>
<sequence length="222" mass="24908">MKCESTMTYILTIPFTSVKIHPSNPGPADYHVQHVNLRKNPHFTCRRRVKTSYPDSVTYDRKPDDGPGPGAYDPNRSFGNNEKPAFSFRQRLEPPVDKERFPGPNAYAAEGQEKTGSKRAPSFSMGKRLTAPNSMKDTPGPGQYSPVNLNHKTGRGKYSMTSRPKGKDTYVNPVAPNKYVLAELMSNQKKGVVFKSRASPYVYSGFRTNRVEEPRSLHVLVK</sequence>
<name>A0ABY7FS66_MYAAR</name>
<dbReference type="InterPro" id="IPR051291">
    <property type="entry name" value="CIMAP"/>
</dbReference>
<dbReference type="PANTHER" id="PTHR21580:SF28">
    <property type="entry name" value="BOREALIN N-TERMINAL DOMAIN-CONTAINING PROTEIN-RELATED"/>
    <property type="match status" value="1"/>
</dbReference>
<evidence type="ECO:0000313" key="2">
    <source>
        <dbReference type="EMBL" id="WAR25068.1"/>
    </source>
</evidence>
<evidence type="ECO:0000256" key="1">
    <source>
        <dbReference type="SAM" id="MobiDB-lite"/>
    </source>
</evidence>
<gene>
    <name evidence="2" type="ORF">MAR_010772</name>
</gene>
<accession>A0ABY7FS66</accession>
<proteinExistence type="predicted"/>
<feature type="compositionally biased region" description="Basic and acidic residues" evidence="1">
    <location>
        <begin position="90"/>
        <end position="101"/>
    </location>
</feature>
<protein>
    <submittedName>
        <fullName evidence="2">Uncharacterized protein</fullName>
    </submittedName>
</protein>
<dbReference type="PANTHER" id="PTHR21580">
    <property type="entry name" value="SHIPPO-1-RELATED"/>
    <property type="match status" value="1"/>
</dbReference>
<dbReference type="EMBL" id="CP111025">
    <property type="protein sequence ID" value="WAR25068.1"/>
    <property type="molecule type" value="Genomic_DNA"/>
</dbReference>
<dbReference type="InterPro" id="IPR010736">
    <property type="entry name" value="SHIPPO-rpt"/>
</dbReference>
<feature type="region of interest" description="Disordered" evidence="1">
    <location>
        <begin position="54"/>
        <end position="171"/>
    </location>
</feature>
<evidence type="ECO:0000313" key="3">
    <source>
        <dbReference type="Proteomes" id="UP001164746"/>
    </source>
</evidence>
<dbReference type="Pfam" id="PF07004">
    <property type="entry name" value="SHIPPO-rpt"/>
    <property type="match status" value="4"/>
</dbReference>
<organism evidence="2 3">
    <name type="scientific">Mya arenaria</name>
    <name type="common">Soft-shell clam</name>
    <dbReference type="NCBI Taxonomy" id="6604"/>
    <lineage>
        <taxon>Eukaryota</taxon>
        <taxon>Metazoa</taxon>
        <taxon>Spiralia</taxon>
        <taxon>Lophotrochozoa</taxon>
        <taxon>Mollusca</taxon>
        <taxon>Bivalvia</taxon>
        <taxon>Autobranchia</taxon>
        <taxon>Heteroconchia</taxon>
        <taxon>Euheterodonta</taxon>
        <taxon>Imparidentia</taxon>
        <taxon>Neoheterodontei</taxon>
        <taxon>Myida</taxon>
        <taxon>Myoidea</taxon>
        <taxon>Myidae</taxon>
        <taxon>Mya</taxon>
    </lineage>
</organism>
<keyword evidence="3" id="KW-1185">Reference proteome</keyword>